<keyword evidence="2" id="KW-0472">Membrane</keyword>
<dbReference type="AlphaFoldDB" id="A0AAE1U321"/>
<dbReference type="EMBL" id="JAWZYT010002436">
    <property type="protein sequence ID" value="KAK4304385.1"/>
    <property type="molecule type" value="Genomic_DNA"/>
</dbReference>
<protein>
    <recommendedName>
        <fullName evidence="5">G-protein coupled receptors family 1 profile domain-containing protein</fullName>
    </recommendedName>
</protein>
<keyword evidence="2" id="KW-1133">Transmembrane helix</keyword>
<gene>
    <name evidence="3" type="ORF">Pmani_023654</name>
</gene>
<evidence type="ECO:0000256" key="2">
    <source>
        <dbReference type="SAM" id="Phobius"/>
    </source>
</evidence>
<organism evidence="3 4">
    <name type="scientific">Petrolisthes manimaculis</name>
    <dbReference type="NCBI Taxonomy" id="1843537"/>
    <lineage>
        <taxon>Eukaryota</taxon>
        <taxon>Metazoa</taxon>
        <taxon>Ecdysozoa</taxon>
        <taxon>Arthropoda</taxon>
        <taxon>Crustacea</taxon>
        <taxon>Multicrustacea</taxon>
        <taxon>Malacostraca</taxon>
        <taxon>Eumalacostraca</taxon>
        <taxon>Eucarida</taxon>
        <taxon>Decapoda</taxon>
        <taxon>Pleocyemata</taxon>
        <taxon>Anomura</taxon>
        <taxon>Galatheoidea</taxon>
        <taxon>Porcellanidae</taxon>
        <taxon>Petrolisthes</taxon>
    </lineage>
</organism>
<feature type="transmembrane region" description="Helical" evidence="2">
    <location>
        <begin position="120"/>
        <end position="145"/>
    </location>
</feature>
<evidence type="ECO:0000256" key="1">
    <source>
        <dbReference type="SAM" id="MobiDB-lite"/>
    </source>
</evidence>
<dbReference type="SUPFAM" id="SSF81321">
    <property type="entry name" value="Family A G protein-coupled receptor-like"/>
    <property type="match status" value="1"/>
</dbReference>
<dbReference type="Proteomes" id="UP001292094">
    <property type="component" value="Unassembled WGS sequence"/>
</dbReference>
<feature type="region of interest" description="Disordered" evidence="1">
    <location>
        <begin position="27"/>
        <end position="54"/>
    </location>
</feature>
<dbReference type="Gene3D" id="1.20.1070.10">
    <property type="entry name" value="Rhodopsin 7-helix transmembrane proteins"/>
    <property type="match status" value="1"/>
</dbReference>
<feature type="non-terminal residue" evidence="3">
    <location>
        <position position="1"/>
    </location>
</feature>
<proteinExistence type="predicted"/>
<keyword evidence="4" id="KW-1185">Reference proteome</keyword>
<comment type="caution">
    <text evidence="3">The sequence shown here is derived from an EMBL/GenBank/DDBJ whole genome shotgun (WGS) entry which is preliminary data.</text>
</comment>
<evidence type="ECO:0008006" key="5">
    <source>
        <dbReference type="Google" id="ProtNLM"/>
    </source>
</evidence>
<feature type="transmembrane region" description="Helical" evidence="2">
    <location>
        <begin position="72"/>
        <end position="99"/>
    </location>
</feature>
<sequence length="276" mass="29067">MAPTVTPEISLLEDNLSIFQDFNPIDEQHNQHNNSSSGCNNTINTTSLSPQPLSSPPSSMTFAVCTGRPQLWALYVGIASTSIISILGTVLNLIALVVFIQQARMQPTHRLVRFSPDKVLLVNLVVVDLLYCTVSLPMLMLTYSWQGVGVGVGVGKGGEWGDDGDGFNYTPQPHNHPQPHQQHQSGGGEVMGGLEYAWHSSGGSGGGGSSGGGTGGGGQDWGDWPVLLCSISGVLRYIMNSAEISTVSLIAMERCCGVLRGGGRSARGWTRGQAGG</sequence>
<name>A0AAE1U321_9EUCA</name>
<evidence type="ECO:0000313" key="4">
    <source>
        <dbReference type="Proteomes" id="UP001292094"/>
    </source>
</evidence>
<feature type="compositionally biased region" description="Polar residues" evidence="1">
    <location>
        <begin position="31"/>
        <end position="46"/>
    </location>
</feature>
<keyword evidence="2" id="KW-0812">Transmembrane</keyword>
<feature type="compositionally biased region" description="Low complexity" evidence="1">
    <location>
        <begin position="171"/>
        <end position="184"/>
    </location>
</feature>
<accession>A0AAE1U321</accession>
<evidence type="ECO:0000313" key="3">
    <source>
        <dbReference type="EMBL" id="KAK4304385.1"/>
    </source>
</evidence>
<feature type="region of interest" description="Disordered" evidence="1">
    <location>
        <begin position="163"/>
        <end position="187"/>
    </location>
</feature>
<reference evidence="3" key="1">
    <citation type="submission" date="2023-11" db="EMBL/GenBank/DDBJ databases">
        <title>Genome assemblies of two species of porcelain crab, Petrolisthes cinctipes and Petrolisthes manimaculis (Anomura: Porcellanidae).</title>
        <authorList>
            <person name="Angst P."/>
        </authorList>
    </citation>
    <scope>NUCLEOTIDE SEQUENCE</scope>
    <source>
        <strain evidence="3">PB745_02</strain>
        <tissue evidence="3">Gill</tissue>
    </source>
</reference>